<evidence type="ECO:0000259" key="5">
    <source>
        <dbReference type="Pfam" id="PF07992"/>
    </source>
</evidence>
<reference evidence="6" key="1">
    <citation type="submission" date="2021-02" db="EMBL/GenBank/DDBJ databases">
        <title>Psilocybe cubensis genome.</title>
        <authorList>
            <person name="Mckernan K.J."/>
            <person name="Crawford S."/>
            <person name="Trippe A."/>
            <person name="Kane L.T."/>
            <person name="Mclaughlin S."/>
        </authorList>
    </citation>
    <scope>NUCLEOTIDE SEQUENCE [LARGE SCALE GENOMIC DNA]</scope>
    <source>
        <strain evidence="6">MGC-MH-2018</strain>
    </source>
</reference>
<evidence type="ECO:0000256" key="4">
    <source>
        <dbReference type="ARBA" id="ARBA00023002"/>
    </source>
</evidence>
<proteinExistence type="inferred from homology"/>
<dbReference type="GO" id="GO:0050660">
    <property type="term" value="F:flavin adenine dinucleotide binding"/>
    <property type="evidence" value="ECO:0007669"/>
    <property type="project" value="TreeGrafter"/>
</dbReference>
<name>A0A8H8CJR1_PSICU</name>
<evidence type="ECO:0000313" key="6">
    <source>
        <dbReference type="EMBL" id="KAG5167284.1"/>
    </source>
</evidence>
<dbReference type="SUPFAM" id="SSF51905">
    <property type="entry name" value="FAD/NAD(P)-binding domain"/>
    <property type="match status" value="1"/>
</dbReference>
<dbReference type="GO" id="GO:0005737">
    <property type="term" value="C:cytoplasm"/>
    <property type="evidence" value="ECO:0007669"/>
    <property type="project" value="TreeGrafter"/>
</dbReference>
<comment type="similarity">
    <text evidence="1">Belongs to the FAD-dependent oxidoreductase family.</text>
</comment>
<comment type="caution">
    <text evidence="6">The sequence shown here is derived from an EMBL/GenBank/DDBJ whole genome shotgun (WGS) entry which is preliminary data.</text>
</comment>
<dbReference type="InterPro" id="IPR023753">
    <property type="entry name" value="FAD/NAD-binding_dom"/>
</dbReference>
<accession>A0A8H8CJR1</accession>
<keyword evidence="3" id="KW-0274">FAD</keyword>
<dbReference type="InterPro" id="IPR036188">
    <property type="entry name" value="FAD/NAD-bd_sf"/>
</dbReference>
<dbReference type="PRINTS" id="PR00411">
    <property type="entry name" value="PNDRDTASEI"/>
</dbReference>
<dbReference type="PANTHER" id="PTHR43735">
    <property type="entry name" value="APOPTOSIS-INDUCING FACTOR 1"/>
    <property type="match status" value="1"/>
</dbReference>
<keyword evidence="2" id="KW-0285">Flavoprotein</keyword>
<feature type="domain" description="FAD/NAD(P)-binding" evidence="5">
    <location>
        <begin position="9"/>
        <end position="292"/>
    </location>
</feature>
<dbReference type="AlphaFoldDB" id="A0A8H8CJR1"/>
<dbReference type="Gene3D" id="3.50.50.100">
    <property type="match status" value="1"/>
</dbReference>
<dbReference type="PROSITE" id="PS51257">
    <property type="entry name" value="PROKAR_LIPOPROTEIN"/>
    <property type="match status" value="1"/>
</dbReference>
<evidence type="ECO:0000256" key="3">
    <source>
        <dbReference type="ARBA" id="ARBA00022827"/>
    </source>
</evidence>
<evidence type="ECO:0000256" key="1">
    <source>
        <dbReference type="ARBA" id="ARBA00006442"/>
    </source>
</evidence>
<organism evidence="6">
    <name type="scientific">Psilocybe cubensis</name>
    <name type="common">Psychedelic mushroom</name>
    <name type="synonym">Stropharia cubensis</name>
    <dbReference type="NCBI Taxonomy" id="181762"/>
    <lineage>
        <taxon>Eukaryota</taxon>
        <taxon>Fungi</taxon>
        <taxon>Dikarya</taxon>
        <taxon>Basidiomycota</taxon>
        <taxon>Agaricomycotina</taxon>
        <taxon>Agaricomycetes</taxon>
        <taxon>Agaricomycetidae</taxon>
        <taxon>Agaricales</taxon>
        <taxon>Agaricineae</taxon>
        <taxon>Strophariaceae</taxon>
        <taxon>Psilocybe</taxon>
    </lineage>
</organism>
<evidence type="ECO:0000256" key="2">
    <source>
        <dbReference type="ARBA" id="ARBA00022630"/>
    </source>
</evidence>
<dbReference type="Pfam" id="PF07992">
    <property type="entry name" value="Pyr_redox_2"/>
    <property type="match status" value="1"/>
</dbReference>
<dbReference type="GO" id="GO:0004174">
    <property type="term" value="F:electron-transferring-flavoprotein dehydrogenase activity"/>
    <property type="evidence" value="ECO:0007669"/>
    <property type="project" value="TreeGrafter"/>
</dbReference>
<dbReference type="EMBL" id="JAFIQS010000007">
    <property type="protein sequence ID" value="KAG5167284.1"/>
    <property type="molecule type" value="Genomic_DNA"/>
</dbReference>
<dbReference type="PANTHER" id="PTHR43735:SF3">
    <property type="entry name" value="FERROPTOSIS SUPPRESSOR PROTEIN 1"/>
    <property type="match status" value="1"/>
</dbReference>
<gene>
    <name evidence="6" type="ORF">JR316_007631</name>
</gene>
<keyword evidence="4" id="KW-0560">Oxidoreductase</keyword>
<dbReference type="PRINTS" id="PR00368">
    <property type="entry name" value="FADPNR"/>
</dbReference>
<sequence>MFNMAQKPNIVIVGGGGCGAQVARLLSTKLKPEEYNILLVTARPYYTHLPAWIRMSVTSEGHLEDRAHITYNYLFVNGNGQFVIGKVVSITTEEGDKPGFVTLESGETVDYSILVLTPGSLWEGPLNIPDTKKETVDHLQSWRKKFKESDDIVLVGGGAVALEYAGELRDMSPTKRITIVHGQELMLNDAYPKYFRKDVAKDISKRDVEVILNDWVDDMDISEAGTIKTRNGRKLVADLVVPCRGPSPNTKFVTLVPGTLSDENRIRVSSTLQVFKYPRIFAGGDAIEWDEQKQVGKYHTHASIIAANIVTLLKKKQPAALYQGSFEMISISNGKNLGSSYWSIFWGPTFGDFVSSTMKSKDLFLTWTRKSLGLSS</sequence>
<dbReference type="OrthoDB" id="202203at2759"/>
<protein>
    <recommendedName>
        <fullName evidence="5">FAD/NAD(P)-binding domain-containing protein</fullName>
    </recommendedName>
</protein>